<proteinExistence type="predicted"/>
<organism evidence="1 2">
    <name type="scientific">Robiginitalea biformata (strain ATCC BAA-864 / DSM 15991 / KCTC 12146 / HTCC2501)</name>
    <dbReference type="NCBI Taxonomy" id="313596"/>
    <lineage>
        <taxon>Bacteria</taxon>
        <taxon>Pseudomonadati</taxon>
        <taxon>Bacteroidota</taxon>
        <taxon>Flavobacteriia</taxon>
        <taxon>Flavobacteriales</taxon>
        <taxon>Flavobacteriaceae</taxon>
        <taxon>Robiginitalea</taxon>
    </lineage>
</organism>
<dbReference type="Pfam" id="PF09424">
    <property type="entry name" value="YqeY"/>
    <property type="match status" value="1"/>
</dbReference>
<dbReference type="HOGENOM" id="CLU_079430_2_0_10"/>
<dbReference type="GO" id="GO:0016884">
    <property type="term" value="F:carbon-nitrogen ligase activity, with glutamine as amido-N-donor"/>
    <property type="evidence" value="ECO:0007669"/>
    <property type="project" value="InterPro"/>
</dbReference>
<dbReference type="STRING" id="313596.RB2501_02835"/>
<dbReference type="Gene3D" id="1.10.10.410">
    <property type="match status" value="1"/>
</dbReference>
<accession>A4CPK4</accession>
<dbReference type="InterPro" id="IPR042184">
    <property type="entry name" value="YqeY/Aim41_N"/>
</dbReference>
<dbReference type="InterPro" id="IPR023168">
    <property type="entry name" value="GatB_Yqey_C_2"/>
</dbReference>
<dbReference type="PANTHER" id="PTHR28055:SF1">
    <property type="entry name" value="ALTERED INHERITANCE OF MITOCHONDRIA PROTEIN 41, MITOCHONDRIAL"/>
    <property type="match status" value="1"/>
</dbReference>
<dbReference type="InterPro" id="IPR003789">
    <property type="entry name" value="Asn/Gln_tRNA_amidoTrase-B-like"/>
</dbReference>
<dbReference type="AlphaFoldDB" id="A4CPK4"/>
<dbReference type="eggNOG" id="COG1610">
    <property type="taxonomic scope" value="Bacteria"/>
</dbReference>
<dbReference type="SUPFAM" id="SSF89095">
    <property type="entry name" value="GatB/YqeY motif"/>
    <property type="match status" value="1"/>
</dbReference>
<name>A4CPK4_ROBBH</name>
<dbReference type="Gene3D" id="1.10.1510.10">
    <property type="entry name" value="Uncharacterised protein YqeY/AIM41 PF09424, N-terminal domain"/>
    <property type="match status" value="1"/>
</dbReference>
<evidence type="ECO:0000313" key="2">
    <source>
        <dbReference type="Proteomes" id="UP000009049"/>
    </source>
</evidence>
<dbReference type="EMBL" id="CP001712">
    <property type="protein sequence ID" value="EAR14325.1"/>
    <property type="molecule type" value="Genomic_DNA"/>
</dbReference>
<evidence type="ECO:0000313" key="1">
    <source>
        <dbReference type="EMBL" id="EAR14325.1"/>
    </source>
</evidence>
<evidence type="ECO:0008006" key="3">
    <source>
        <dbReference type="Google" id="ProtNLM"/>
    </source>
</evidence>
<dbReference type="Proteomes" id="UP000009049">
    <property type="component" value="Chromosome"/>
</dbReference>
<dbReference type="PANTHER" id="PTHR28055">
    <property type="entry name" value="ALTERED INHERITANCE OF MITOCHONDRIA PROTEIN 41, MITOCHONDRIAL"/>
    <property type="match status" value="1"/>
</dbReference>
<reference evidence="1 2" key="1">
    <citation type="journal article" date="2009" name="J. Bacteriol.">
        <title>Complete genome sequence of Robiginitalea biformata HTCC2501.</title>
        <authorList>
            <person name="Oh H.M."/>
            <person name="Giovannoni S.J."/>
            <person name="Lee K."/>
            <person name="Ferriera S."/>
            <person name="Johnson J."/>
            <person name="Cho J.C."/>
        </authorList>
    </citation>
    <scope>NUCLEOTIDE SEQUENCE [LARGE SCALE GENOMIC DNA]</scope>
    <source>
        <strain evidence="2">ATCC BAA-864 / HTCC2501 / KCTC 12146</strain>
    </source>
</reference>
<dbReference type="KEGG" id="rbi:RB2501_02835"/>
<keyword evidence="2" id="KW-1185">Reference proteome</keyword>
<gene>
    <name evidence="1" type="ordered locus">RB2501_02835</name>
</gene>
<sequence length="145" mass="15468">MDEMKAAMKAKDTVALEALRAVKSALLLAKTEKGGAKGLTEAEEIALVQKQVKQRKESAEIYQKQGREDLAGPELAQAAILERFLPEQLSESEMEAEVAAAIDQLDAAGMQDMGKVMGVVTQKLAGRADGKTLAAMVRKQLAAQG</sequence>
<protein>
    <recommendedName>
        <fullName evidence="3">YqeY family protein</fullName>
    </recommendedName>
</protein>
<dbReference type="InterPro" id="IPR019004">
    <property type="entry name" value="YqeY/Aim41"/>
</dbReference>